<accession>A0A914VAC2</accession>
<keyword evidence="5" id="KW-0804">Transcription</keyword>
<dbReference type="PANTHER" id="PTHR45623">
    <property type="entry name" value="CHROMODOMAIN-HELICASE-DNA-BINDING PROTEIN 3-RELATED-RELATED"/>
    <property type="match status" value="1"/>
</dbReference>
<keyword evidence="6" id="KW-0539">Nucleus</keyword>
<keyword evidence="4" id="KW-0805">Transcription regulation</keyword>
<feature type="domain" description="Chromo" evidence="8">
    <location>
        <begin position="362"/>
        <end position="427"/>
    </location>
</feature>
<keyword evidence="10" id="KW-1185">Reference proteome</keyword>
<dbReference type="Gene3D" id="3.40.50.10810">
    <property type="entry name" value="Tandem AAA-ATPase domain"/>
    <property type="match status" value="1"/>
</dbReference>
<protein>
    <submittedName>
        <fullName evidence="11">DNA helicase</fullName>
    </submittedName>
</protein>
<feature type="compositionally biased region" description="Low complexity" evidence="7">
    <location>
        <begin position="150"/>
        <end position="163"/>
    </location>
</feature>
<name>A0A914VAC2_9BILA</name>
<dbReference type="GO" id="GO:0005634">
    <property type="term" value="C:nucleus"/>
    <property type="evidence" value="ECO:0007669"/>
    <property type="project" value="UniProtKB-SubCell"/>
</dbReference>
<dbReference type="SUPFAM" id="SSF54160">
    <property type="entry name" value="Chromo domain-like"/>
    <property type="match status" value="2"/>
</dbReference>
<proteinExistence type="predicted"/>
<dbReference type="SMART" id="SM00298">
    <property type="entry name" value="CHROMO"/>
    <property type="match status" value="2"/>
</dbReference>
<dbReference type="GO" id="GO:0140658">
    <property type="term" value="F:ATP-dependent chromatin remodeler activity"/>
    <property type="evidence" value="ECO:0007669"/>
    <property type="project" value="TreeGrafter"/>
</dbReference>
<dbReference type="PROSITE" id="PS51192">
    <property type="entry name" value="HELICASE_ATP_BIND_1"/>
    <property type="match status" value="1"/>
</dbReference>
<dbReference type="CDD" id="cd18666">
    <property type="entry name" value="CD1_tandem_CHD1-2_like"/>
    <property type="match status" value="1"/>
</dbReference>
<evidence type="ECO:0000256" key="5">
    <source>
        <dbReference type="ARBA" id="ARBA00023163"/>
    </source>
</evidence>
<dbReference type="Pfam" id="PF00176">
    <property type="entry name" value="SNF2-rel_dom"/>
    <property type="match status" value="1"/>
</dbReference>
<dbReference type="PROSITE" id="PS00598">
    <property type="entry name" value="CHROMO_1"/>
    <property type="match status" value="2"/>
</dbReference>
<dbReference type="AlphaFoldDB" id="A0A914VAC2"/>
<evidence type="ECO:0000256" key="6">
    <source>
        <dbReference type="ARBA" id="ARBA00023242"/>
    </source>
</evidence>
<dbReference type="GO" id="GO:0003682">
    <property type="term" value="F:chromatin binding"/>
    <property type="evidence" value="ECO:0007669"/>
    <property type="project" value="TreeGrafter"/>
</dbReference>
<feature type="compositionally biased region" description="Acidic residues" evidence="7">
    <location>
        <begin position="72"/>
        <end position="86"/>
    </location>
</feature>
<dbReference type="InterPro" id="IPR038718">
    <property type="entry name" value="SNF2-like_sf"/>
</dbReference>
<feature type="domain" description="Helicase ATP-binding" evidence="9">
    <location>
        <begin position="470"/>
        <end position="577"/>
    </location>
</feature>
<sequence length="577" mass="66712">MAENDSSRESMDEDADLLAAAADDEQRLQEATAESDGEASVGSKSESGSDYRAENGDDQPSGDEIGDLHHDDDDDDEEASSSGEEELVPKKRQNRSRKIPEDVLRYAEQDCLRRSGRQRKEVQRLEVGQGSDSDEKPKRTRKRQKPDDWNGNSLSDSEDSSGSFVERRTVTRRPVNKRSKRKRGSSSDFDSDDSVPRRSIRKGKTSQVDYRDVDSDNGIDDDDVLEWQEEDSQTATVDGVAVETVERVLKHRLGRPTAIGHATTYYNVEERGDPNADFSATVSGETPERQYLIKWVGWSHMHNTWESEASLHLMNAKGMKKIENYVKRLREITEWRRNADKEYIEYFDCEQEMSEELCEQYKVVERVIAHQVSRERGTDSGTEYFVKWCGLPYSECTWEDSALIGRWYQKTIDAYHERSQSNRIPSKLCQALRRRPKFHKFETMPDFLLINDRNEQELRDYQLDGLNWLLRAWSKQNCSILADEMGLGKTIQSISFLSALYHFHDVYGPFLVVVPLSTMAAWQREFDNWAPDMNVIVYMGDVVSRDIIRQFEWYSPGTKRLKFNVVLTTYEILLKDK</sequence>
<dbReference type="InterPro" id="IPR000953">
    <property type="entry name" value="Chromo/chromo_shadow_dom"/>
</dbReference>
<evidence type="ECO:0000256" key="4">
    <source>
        <dbReference type="ARBA" id="ARBA00023015"/>
    </source>
</evidence>
<dbReference type="InterPro" id="IPR014001">
    <property type="entry name" value="Helicase_ATP-bd"/>
</dbReference>
<dbReference type="FunFam" id="2.40.50.40:FF:000014">
    <property type="entry name" value="Chromodomain-helicase-DNA-binding protein 2 isoform 1"/>
    <property type="match status" value="1"/>
</dbReference>
<organism evidence="10 11">
    <name type="scientific">Plectus sambesii</name>
    <dbReference type="NCBI Taxonomy" id="2011161"/>
    <lineage>
        <taxon>Eukaryota</taxon>
        <taxon>Metazoa</taxon>
        <taxon>Ecdysozoa</taxon>
        <taxon>Nematoda</taxon>
        <taxon>Chromadorea</taxon>
        <taxon>Plectida</taxon>
        <taxon>Plectina</taxon>
        <taxon>Plectoidea</taxon>
        <taxon>Plectidae</taxon>
        <taxon>Plectus</taxon>
    </lineage>
</organism>
<dbReference type="Gene3D" id="2.40.50.40">
    <property type="match status" value="2"/>
</dbReference>
<dbReference type="InterPro" id="IPR016197">
    <property type="entry name" value="Chromo-like_dom_sf"/>
</dbReference>
<feature type="compositionally biased region" description="Basic residues" evidence="7">
    <location>
        <begin position="170"/>
        <end position="184"/>
    </location>
</feature>
<evidence type="ECO:0000259" key="8">
    <source>
        <dbReference type="PROSITE" id="PS50013"/>
    </source>
</evidence>
<dbReference type="SUPFAM" id="SSF52540">
    <property type="entry name" value="P-loop containing nucleoside triphosphate hydrolases"/>
    <property type="match status" value="1"/>
</dbReference>
<feature type="domain" description="Chromo" evidence="8">
    <location>
        <begin position="243"/>
        <end position="337"/>
    </location>
</feature>
<dbReference type="InterPro" id="IPR000330">
    <property type="entry name" value="SNF2_N"/>
</dbReference>
<feature type="compositionally biased region" description="Basic and acidic residues" evidence="7">
    <location>
        <begin position="98"/>
        <end position="124"/>
    </location>
</feature>
<keyword evidence="2" id="KW-0547">Nucleotide-binding</keyword>
<dbReference type="GO" id="GO:0000785">
    <property type="term" value="C:chromatin"/>
    <property type="evidence" value="ECO:0007669"/>
    <property type="project" value="TreeGrafter"/>
</dbReference>
<reference evidence="11" key="1">
    <citation type="submission" date="2022-11" db="UniProtKB">
        <authorList>
            <consortium name="WormBaseParasite"/>
        </authorList>
    </citation>
    <scope>IDENTIFICATION</scope>
</reference>
<dbReference type="WBParaSite" id="PSAMB.scaffold1703size28591.g14596.t1">
    <property type="protein sequence ID" value="PSAMB.scaffold1703size28591.g14596.t1"/>
    <property type="gene ID" value="PSAMB.scaffold1703size28591.g14596"/>
</dbReference>
<dbReference type="PANTHER" id="PTHR45623:SF14">
    <property type="entry name" value="CHROMODOMAIN-HELICASE-DNA-BINDING PROTEIN 1"/>
    <property type="match status" value="1"/>
</dbReference>
<dbReference type="GO" id="GO:0042393">
    <property type="term" value="F:histone binding"/>
    <property type="evidence" value="ECO:0007669"/>
    <property type="project" value="TreeGrafter"/>
</dbReference>
<evidence type="ECO:0000256" key="2">
    <source>
        <dbReference type="ARBA" id="ARBA00022741"/>
    </source>
</evidence>
<dbReference type="Pfam" id="PF00385">
    <property type="entry name" value="Chromo"/>
    <property type="match status" value="2"/>
</dbReference>
<dbReference type="Proteomes" id="UP000887566">
    <property type="component" value="Unplaced"/>
</dbReference>
<dbReference type="InterPro" id="IPR027417">
    <property type="entry name" value="P-loop_NTPase"/>
</dbReference>
<evidence type="ECO:0000256" key="1">
    <source>
        <dbReference type="ARBA" id="ARBA00004123"/>
    </source>
</evidence>
<keyword evidence="3" id="KW-0067">ATP-binding</keyword>
<dbReference type="GO" id="GO:0005524">
    <property type="term" value="F:ATP binding"/>
    <property type="evidence" value="ECO:0007669"/>
    <property type="project" value="UniProtKB-KW"/>
</dbReference>
<dbReference type="GO" id="GO:0034728">
    <property type="term" value="P:nucleosome organization"/>
    <property type="evidence" value="ECO:0007669"/>
    <property type="project" value="TreeGrafter"/>
</dbReference>
<evidence type="ECO:0000259" key="9">
    <source>
        <dbReference type="PROSITE" id="PS51192"/>
    </source>
</evidence>
<evidence type="ECO:0000313" key="11">
    <source>
        <dbReference type="WBParaSite" id="PSAMB.scaffold1703size28591.g14596.t1"/>
    </source>
</evidence>
<evidence type="ECO:0000313" key="10">
    <source>
        <dbReference type="Proteomes" id="UP000887566"/>
    </source>
</evidence>
<feature type="compositionally biased region" description="Basic and acidic residues" evidence="7">
    <location>
        <begin position="1"/>
        <end position="10"/>
    </location>
</feature>
<feature type="compositionally biased region" description="Acidic residues" evidence="7">
    <location>
        <begin position="56"/>
        <end position="65"/>
    </location>
</feature>
<dbReference type="GO" id="GO:0016887">
    <property type="term" value="F:ATP hydrolysis activity"/>
    <property type="evidence" value="ECO:0007669"/>
    <property type="project" value="TreeGrafter"/>
</dbReference>
<comment type="subcellular location">
    <subcellularLocation>
        <location evidence="1">Nucleus</location>
    </subcellularLocation>
</comment>
<dbReference type="InterPro" id="IPR023779">
    <property type="entry name" value="Chromodomain_CS"/>
</dbReference>
<dbReference type="PROSITE" id="PS50013">
    <property type="entry name" value="CHROMO_2"/>
    <property type="match status" value="2"/>
</dbReference>
<dbReference type="InterPro" id="IPR023780">
    <property type="entry name" value="Chromo_domain"/>
</dbReference>
<evidence type="ECO:0000256" key="3">
    <source>
        <dbReference type="ARBA" id="ARBA00022840"/>
    </source>
</evidence>
<dbReference type="GO" id="GO:0003677">
    <property type="term" value="F:DNA binding"/>
    <property type="evidence" value="ECO:0007669"/>
    <property type="project" value="TreeGrafter"/>
</dbReference>
<evidence type="ECO:0000256" key="7">
    <source>
        <dbReference type="SAM" id="MobiDB-lite"/>
    </source>
</evidence>
<feature type="region of interest" description="Disordered" evidence="7">
    <location>
        <begin position="1"/>
        <end position="221"/>
    </location>
</feature>